<evidence type="ECO:0000313" key="1">
    <source>
        <dbReference type="EMBL" id="GGA81058.1"/>
    </source>
</evidence>
<dbReference type="AlphaFoldDB" id="A0A916WAU1"/>
<reference evidence="1" key="2">
    <citation type="submission" date="2020-09" db="EMBL/GenBank/DDBJ databases">
        <authorList>
            <person name="Sun Q."/>
            <person name="Zhou Y."/>
        </authorList>
    </citation>
    <scope>NUCLEOTIDE SEQUENCE</scope>
    <source>
        <strain evidence="1">CGMCC 1.15320</strain>
    </source>
</reference>
<reference evidence="1" key="1">
    <citation type="journal article" date="2014" name="Int. J. Syst. Evol. Microbiol.">
        <title>Complete genome sequence of Corynebacterium casei LMG S-19264T (=DSM 44701T), isolated from a smear-ripened cheese.</title>
        <authorList>
            <consortium name="US DOE Joint Genome Institute (JGI-PGF)"/>
            <person name="Walter F."/>
            <person name="Albersmeier A."/>
            <person name="Kalinowski J."/>
            <person name="Ruckert C."/>
        </authorList>
    </citation>
    <scope>NUCLEOTIDE SEQUENCE</scope>
    <source>
        <strain evidence="1">CGMCC 1.15320</strain>
    </source>
</reference>
<dbReference type="GO" id="GO:0046653">
    <property type="term" value="P:tetrahydrofolate metabolic process"/>
    <property type="evidence" value="ECO:0007669"/>
    <property type="project" value="InterPro"/>
</dbReference>
<keyword evidence="2" id="KW-1185">Reference proteome</keyword>
<evidence type="ECO:0000313" key="2">
    <source>
        <dbReference type="Proteomes" id="UP000636264"/>
    </source>
</evidence>
<protein>
    <submittedName>
        <fullName evidence="1">Sarcosine oxidase subunit delta</fullName>
    </submittedName>
</protein>
<gene>
    <name evidence="1" type="ORF">GCM10011385_39150</name>
</gene>
<accession>A0A916WAU1</accession>
<dbReference type="InterPro" id="IPR006279">
    <property type="entry name" value="SoxD"/>
</dbReference>
<proteinExistence type="predicted"/>
<dbReference type="RefSeq" id="WP_188722812.1">
    <property type="nucleotide sequence ID" value="NZ_BMIF01000019.1"/>
</dbReference>
<organism evidence="1 2">
    <name type="scientific">Nitratireductor aestuarii</name>
    <dbReference type="NCBI Taxonomy" id="1735103"/>
    <lineage>
        <taxon>Bacteria</taxon>
        <taxon>Pseudomonadati</taxon>
        <taxon>Pseudomonadota</taxon>
        <taxon>Alphaproteobacteria</taxon>
        <taxon>Hyphomicrobiales</taxon>
        <taxon>Phyllobacteriaceae</taxon>
        <taxon>Nitratireductor</taxon>
    </lineage>
</organism>
<dbReference type="EMBL" id="BMIF01000019">
    <property type="protein sequence ID" value="GGA81058.1"/>
    <property type="molecule type" value="Genomic_DNA"/>
</dbReference>
<dbReference type="Proteomes" id="UP000636264">
    <property type="component" value="Unassembled WGS sequence"/>
</dbReference>
<dbReference type="Pfam" id="PF04267">
    <property type="entry name" value="SoxD"/>
    <property type="match status" value="1"/>
</dbReference>
<name>A0A916WAU1_9HYPH</name>
<dbReference type="GO" id="GO:0008115">
    <property type="term" value="F:sarcosine oxidase activity"/>
    <property type="evidence" value="ECO:0007669"/>
    <property type="project" value="InterPro"/>
</dbReference>
<sequence>MQIFTCPFCGPRSETEFHFVGDFPKPRPDGMAKVSAEMWSDYLHNQNNPKGAASELWMHMACHEIFRMDRHTVTHEVTGSYALSSEAQS</sequence>
<dbReference type="InterPro" id="IPR038561">
    <property type="entry name" value="SoxD_sf"/>
</dbReference>
<dbReference type="Gene3D" id="3.30.2270.10">
    <property type="entry name" value="Folate-binding superfamily"/>
    <property type="match status" value="1"/>
</dbReference>
<comment type="caution">
    <text evidence="1">The sequence shown here is derived from an EMBL/GenBank/DDBJ whole genome shotgun (WGS) entry which is preliminary data.</text>
</comment>